<evidence type="ECO:0000313" key="3">
    <source>
        <dbReference type="Proteomes" id="UP000001227"/>
    </source>
</evidence>
<dbReference type="PANTHER" id="PTHR33293">
    <property type="entry name" value="INSERTION ELEMENT IS1 1 PROTEIN INSB-RELATED"/>
    <property type="match status" value="1"/>
</dbReference>
<evidence type="ECO:0000259" key="1">
    <source>
        <dbReference type="Pfam" id="PF13518"/>
    </source>
</evidence>
<protein>
    <recommendedName>
        <fullName evidence="1">Insertion element IS150 protein InsJ-like helix-turn-helix domain-containing protein</fullName>
    </recommendedName>
</protein>
<dbReference type="InterPro" id="IPR051354">
    <property type="entry name" value="Transposase_27_IS1"/>
</dbReference>
<dbReference type="SUPFAM" id="SSF46689">
    <property type="entry name" value="Homeodomain-like"/>
    <property type="match status" value="1"/>
</dbReference>
<dbReference type="eggNOG" id="COG3677">
    <property type="taxonomic scope" value="Bacteria"/>
</dbReference>
<organism evidence="2 3">
    <name type="scientific">Amoebophilus asiaticus (strain 5a2)</name>
    <dbReference type="NCBI Taxonomy" id="452471"/>
    <lineage>
        <taxon>Bacteria</taxon>
        <taxon>Pseudomonadati</taxon>
        <taxon>Bacteroidota</taxon>
        <taxon>Cytophagia</taxon>
        <taxon>Cytophagales</taxon>
        <taxon>Amoebophilaceae</taxon>
        <taxon>Candidatus Amoebophilus</taxon>
    </lineage>
</organism>
<feature type="domain" description="Insertion element IS150 protein InsJ-like helix-turn-helix" evidence="1">
    <location>
        <begin position="46"/>
        <end position="78"/>
    </location>
</feature>
<dbReference type="HOGENOM" id="CLU_076276_1_0_10"/>
<dbReference type="EMBL" id="CP001102">
    <property type="protein sequence ID" value="ACP21028.1"/>
    <property type="molecule type" value="Genomic_DNA"/>
</dbReference>
<dbReference type="Pfam" id="PF13518">
    <property type="entry name" value="HTH_28"/>
    <property type="match status" value="1"/>
</dbReference>
<dbReference type="AlphaFoldDB" id="C3L3Y7"/>
<dbReference type="PANTHER" id="PTHR33293:SF2">
    <property type="entry name" value="TRANSPOSASE"/>
    <property type="match status" value="1"/>
</dbReference>
<sequence>MNCPRCNNAQSCKDGIVRSKQRYQCKSCRFRYTLNHKSNIKPLSIKRKALQLYLEGLGFRAIGRILEISYGTVYQWVKACGDQVSLPESQGEVEIVEMDEIHTYVGSKKALLDMDSCR</sequence>
<evidence type="ECO:0000313" key="2">
    <source>
        <dbReference type="EMBL" id="ACP21028.1"/>
    </source>
</evidence>
<dbReference type="InterPro" id="IPR009057">
    <property type="entry name" value="Homeodomain-like_sf"/>
</dbReference>
<reference evidence="2 3" key="1">
    <citation type="journal article" date="2010" name="J. Bacteriol.">
        <title>The genome of the amoeba symbiont 'Candidatus Amoebophilus asiaticus' reveals common mechanisms for host cell interaction among amoeba-associated bacteria.</title>
        <authorList>
            <person name="Schmitz-Esser S."/>
            <person name="Tischler P."/>
            <person name="Arnold R."/>
            <person name="Montanaro J."/>
            <person name="Wagner M."/>
            <person name="Rattei T."/>
            <person name="Horn M."/>
        </authorList>
    </citation>
    <scope>NUCLEOTIDE SEQUENCE [LARGE SCALE GENOMIC DNA]</scope>
    <source>
        <strain evidence="2 3">5a2</strain>
    </source>
</reference>
<dbReference type="STRING" id="452471.Aasi_1751"/>
<proteinExistence type="predicted"/>
<gene>
    <name evidence="2" type="ordered locus">Aasi_1751</name>
</gene>
<keyword evidence="3" id="KW-1185">Reference proteome</keyword>
<dbReference type="NCBIfam" id="NF033558">
    <property type="entry name" value="transpos_IS1"/>
    <property type="match status" value="1"/>
</dbReference>
<dbReference type="Proteomes" id="UP000001227">
    <property type="component" value="Chromosome"/>
</dbReference>
<dbReference type="KEGG" id="aas:Aasi_1751"/>
<name>C3L3Y7_AMOA5</name>
<dbReference type="InterPro" id="IPR055247">
    <property type="entry name" value="InsJ-like_HTH"/>
</dbReference>
<accession>C3L3Y7</accession>